<keyword evidence="1" id="KW-0805">Transcription regulation</keyword>
<dbReference type="PROSITE" id="PS50977">
    <property type="entry name" value="HTH_TETR_2"/>
    <property type="match status" value="1"/>
</dbReference>
<evidence type="ECO:0000256" key="2">
    <source>
        <dbReference type="ARBA" id="ARBA00023125"/>
    </source>
</evidence>
<dbReference type="Pfam" id="PF00440">
    <property type="entry name" value="TetR_N"/>
    <property type="match status" value="1"/>
</dbReference>
<keyword evidence="3" id="KW-0804">Transcription</keyword>
<evidence type="ECO:0000313" key="6">
    <source>
        <dbReference type="EMBL" id="ROR66418.1"/>
    </source>
</evidence>
<evidence type="ECO:0000256" key="3">
    <source>
        <dbReference type="ARBA" id="ARBA00023163"/>
    </source>
</evidence>
<protein>
    <submittedName>
        <fullName evidence="6">TetR family transcriptional regulator</fullName>
    </submittedName>
</protein>
<dbReference type="Gene3D" id="1.10.357.10">
    <property type="entry name" value="Tetracycline Repressor, domain 2"/>
    <property type="match status" value="1"/>
</dbReference>
<feature type="domain" description="HTH tetR-type" evidence="5">
    <location>
        <begin position="9"/>
        <end position="68"/>
    </location>
</feature>
<dbReference type="GO" id="GO:0003700">
    <property type="term" value="F:DNA-binding transcription factor activity"/>
    <property type="evidence" value="ECO:0007669"/>
    <property type="project" value="TreeGrafter"/>
</dbReference>
<name>A0A3N2AU26_9MICO</name>
<organism evidence="6 7">
    <name type="scientific">Agrococcus jenensis</name>
    <dbReference type="NCBI Taxonomy" id="46353"/>
    <lineage>
        <taxon>Bacteria</taxon>
        <taxon>Bacillati</taxon>
        <taxon>Actinomycetota</taxon>
        <taxon>Actinomycetes</taxon>
        <taxon>Micrococcales</taxon>
        <taxon>Microbacteriaceae</taxon>
        <taxon>Agrococcus</taxon>
    </lineage>
</organism>
<dbReference type="OrthoDB" id="4709966at2"/>
<dbReference type="InterPro" id="IPR001647">
    <property type="entry name" value="HTH_TetR"/>
</dbReference>
<keyword evidence="7" id="KW-1185">Reference proteome</keyword>
<keyword evidence="2 4" id="KW-0238">DNA-binding</keyword>
<dbReference type="GO" id="GO:0000976">
    <property type="term" value="F:transcription cis-regulatory region binding"/>
    <property type="evidence" value="ECO:0007669"/>
    <property type="project" value="TreeGrafter"/>
</dbReference>
<dbReference type="InterPro" id="IPR025996">
    <property type="entry name" value="MT1864/Rv1816-like_C"/>
</dbReference>
<evidence type="ECO:0000256" key="1">
    <source>
        <dbReference type="ARBA" id="ARBA00023015"/>
    </source>
</evidence>
<dbReference type="PANTHER" id="PTHR30055:SF243">
    <property type="entry name" value="HTH-TYPE TRANSCRIPTIONAL REGULATOR RV1816"/>
    <property type="match status" value="1"/>
</dbReference>
<dbReference type="SUPFAM" id="SSF48498">
    <property type="entry name" value="Tetracyclin repressor-like, C-terminal domain"/>
    <property type="match status" value="1"/>
</dbReference>
<dbReference type="InterPro" id="IPR050109">
    <property type="entry name" value="HTH-type_TetR-like_transc_reg"/>
</dbReference>
<sequence>MGRPRLHDEHLRQRLLEAATELMATEGPDFSLRPLVASIGTSTSAVYSLFGSRGELLEAITLRAASSLVDAQNEADVDDPVQRILGLAHAWRQWATENASMFQVVFGRGESTPAVDEARDSTTEPLLRAVRSAVEQGVLHGDPETSTRTIFAAIHGAITLELLGLYPAEQADALFDAQLAAIWRSWATPEHVDAVAA</sequence>
<dbReference type="InterPro" id="IPR009057">
    <property type="entry name" value="Homeodomain-like_sf"/>
</dbReference>
<evidence type="ECO:0000256" key="4">
    <source>
        <dbReference type="PROSITE-ProRule" id="PRU00335"/>
    </source>
</evidence>
<comment type="caution">
    <text evidence="6">The sequence shown here is derived from an EMBL/GenBank/DDBJ whole genome shotgun (WGS) entry which is preliminary data.</text>
</comment>
<dbReference type="SUPFAM" id="SSF46689">
    <property type="entry name" value="Homeodomain-like"/>
    <property type="match status" value="1"/>
</dbReference>
<dbReference type="Proteomes" id="UP000275456">
    <property type="component" value="Unassembled WGS sequence"/>
</dbReference>
<dbReference type="AlphaFoldDB" id="A0A3N2AU26"/>
<gene>
    <name evidence="6" type="ORF">EDD26_1800</name>
</gene>
<dbReference type="EMBL" id="RKHJ01000001">
    <property type="protein sequence ID" value="ROR66418.1"/>
    <property type="molecule type" value="Genomic_DNA"/>
</dbReference>
<dbReference type="InterPro" id="IPR036271">
    <property type="entry name" value="Tet_transcr_reg_TetR-rel_C_sf"/>
</dbReference>
<evidence type="ECO:0000313" key="7">
    <source>
        <dbReference type="Proteomes" id="UP000275456"/>
    </source>
</evidence>
<dbReference type="Pfam" id="PF13305">
    <property type="entry name" value="TetR_C_33"/>
    <property type="match status" value="1"/>
</dbReference>
<accession>A0A3N2AU26</accession>
<dbReference type="PANTHER" id="PTHR30055">
    <property type="entry name" value="HTH-TYPE TRANSCRIPTIONAL REGULATOR RUTR"/>
    <property type="match status" value="1"/>
</dbReference>
<proteinExistence type="predicted"/>
<dbReference type="RefSeq" id="WP_123697410.1">
    <property type="nucleotide sequence ID" value="NZ_RKHJ01000001.1"/>
</dbReference>
<evidence type="ECO:0000259" key="5">
    <source>
        <dbReference type="PROSITE" id="PS50977"/>
    </source>
</evidence>
<feature type="DNA-binding region" description="H-T-H motif" evidence="4">
    <location>
        <begin position="31"/>
        <end position="50"/>
    </location>
</feature>
<reference evidence="6 7" key="1">
    <citation type="submission" date="2018-11" db="EMBL/GenBank/DDBJ databases">
        <title>Sequencing the genomes of 1000 actinobacteria strains.</title>
        <authorList>
            <person name="Klenk H.-P."/>
        </authorList>
    </citation>
    <scope>NUCLEOTIDE SEQUENCE [LARGE SCALE GENOMIC DNA]</scope>
    <source>
        <strain evidence="6 7">DSM 9580</strain>
    </source>
</reference>